<organism evidence="6 7">
    <name type="scientific">Marinibaculum pumilum</name>
    <dbReference type="NCBI Taxonomy" id="1766165"/>
    <lineage>
        <taxon>Bacteria</taxon>
        <taxon>Pseudomonadati</taxon>
        <taxon>Pseudomonadota</taxon>
        <taxon>Alphaproteobacteria</taxon>
        <taxon>Rhodospirillales</taxon>
        <taxon>Rhodospirillaceae</taxon>
        <taxon>Marinibaculum</taxon>
    </lineage>
</organism>
<proteinExistence type="inferred from homology"/>
<gene>
    <name evidence="6" type="ORF">ACFOGJ_26100</name>
</gene>
<dbReference type="EMBL" id="JBHRTR010000048">
    <property type="protein sequence ID" value="MFC3230747.1"/>
    <property type="molecule type" value="Genomic_DNA"/>
</dbReference>
<keyword evidence="4" id="KW-0804">Transcription</keyword>
<protein>
    <submittedName>
        <fullName evidence="6">LysR family transcriptional regulator</fullName>
    </submittedName>
</protein>
<sequence>MDVELARTFLAVIDSGSFVEAAARLHVTQSTVSMRVKTLEAQLGKTLFERNKSGATLTAAGQQFQKHALAFVRVWQQARLEVSLPAGYDAALTVGGTYSLWDGFLLPWVTRMRRSAPAIAIRTELGTSAALMQHLVGGMLDVGVMYTPERRPGLEVELLFEERLVLVSSEKRSRGRAGQGYLGRNYVYIDWGPEFQADHGLAFPDLSTPGLYMELGSLGLDYLLANPASGYFPHRLAAPHLASGALRLVAQAPVFAYPAYMVFPQDAAGSGLERALRTLRRSAAQLAEG</sequence>
<dbReference type="PRINTS" id="PR00039">
    <property type="entry name" value="HTHLYSR"/>
</dbReference>
<dbReference type="Gene3D" id="3.40.190.290">
    <property type="match status" value="1"/>
</dbReference>
<dbReference type="InterPro" id="IPR036388">
    <property type="entry name" value="WH-like_DNA-bd_sf"/>
</dbReference>
<dbReference type="Proteomes" id="UP001595528">
    <property type="component" value="Unassembled WGS sequence"/>
</dbReference>
<keyword evidence="7" id="KW-1185">Reference proteome</keyword>
<reference evidence="7" key="1">
    <citation type="journal article" date="2019" name="Int. J. Syst. Evol. Microbiol.">
        <title>The Global Catalogue of Microorganisms (GCM) 10K type strain sequencing project: providing services to taxonomists for standard genome sequencing and annotation.</title>
        <authorList>
            <consortium name="The Broad Institute Genomics Platform"/>
            <consortium name="The Broad Institute Genome Sequencing Center for Infectious Disease"/>
            <person name="Wu L."/>
            <person name="Ma J."/>
        </authorList>
    </citation>
    <scope>NUCLEOTIDE SEQUENCE [LARGE SCALE GENOMIC DNA]</scope>
    <source>
        <strain evidence="7">KCTC 42964</strain>
    </source>
</reference>
<comment type="caution">
    <text evidence="6">The sequence shown here is derived from an EMBL/GenBank/DDBJ whole genome shotgun (WGS) entry which is preliminary data.</text>
</comment>
<feature type="domain" description="HTH lysR-type" evidence="5">
    <location>
        <begin position="1"/>
        <end position="58"/>
    </location>
</feature>
<evidence type="ECO:0000256" key="3">
    <source>
        <dbReference type="ARBA" id="ARBA00023125"/>
    </source>
</evidence>
<evidence type="ECO:0000313" key="6">
    <source>
        <dbReference type="EMBL" id="MFC3230747.1"/>
    </source>
</evidence>
<evidence type="ECO:0000313" key="7">
    <source>
        <dbReference type="Proteomes" id="UP001595528"/>
    </source>
</evidence>
<dbReference type="Pfam" id="PF00126">
    <property type="entry name" value="HTH_1"/>
    <property type="match status" value="1"/>
</dbReference>
<dbReference type="Gene3D" id="1.10.10.10">
    <property type="entry name" value="Winged helix-like DNA-binding domain superfamily/Winged helix DNA-binding domain"/>
    <property type="match status" value="1"/>
</dbReference>
<keyword evidence="3" id="KW-0238">DNA-binding</keyword>
<evidence type="ECO:0000259" key="5">
    <source>
        <dbReference type="PROSITE" id="PS50931"/>
    </source>
</evidence>
<name>A0ABV7L923_9PROT</name>
<accession>A0ABV7L923</accession>
<evidence type="ECO:0000256" key="4">
    <source>
        <dbReference type="ARBA" id="ARBA00023163"/>
    </source>
</evidence>
<dbReference type="SUPFAM" id="SSF53850">
    <property type="entry name" value="Periplasmic binding protein-like II"/>
    <property type="match status" value="1"/>
</dbReference>
<dbReference type="InterPro" id="IPR050176">
    <property type="entry name" value="LTTR"/>
</dbReference>
<keyword evidence="2" id="KW-0805">Transcription regulation</keyword>
<dbReference type="PANTHER" id="PTHR30579:SF8">
    <property type="entry name" value="HTH-TYPE TRANSCRIPTIONAL REGULATOR HDFR"/>
    <property type="match status" value="1"/>
</dbReference>
<dbReference type="InterPro" id="IPR005119">
    <property type="entry name" value="LysR_subst-bd"/>
</dbReference>
<dbReference type="InterPro" id="IPR036390">
    <property type="entry name" value="WH_DNA-bd_sf"/>
</dbReference>
<evidence type="ECO:0000256" key="1">
    <source>
        <dbReference type="ARBA" id="ARBA00009437"/>
    </source>
</evidence>
<evidence type="ECO:0000256" key="2">
    <source>
        <dbReference type="ARBA" id="ARBA00023015"/>
    </source>
</evidence>
<dbReference type="InterPro" id="IPR000847">
    <property type="entry name" value="LysR_HTH_N"/>
</dbReference>
<dbReference type="SUPFAM" id="SSF46785">
    <property type="entry name" value="Winged helix' DNA-binding domain"/>
    <property type="match status" value="1"/>
</dbReference>
<dbReference type="RefSeq" id="WP_379906189.1">
    <property type="nucleotide sequence ID" value="NZ_JBHRTR010000048.1"/>
</dbReference>
<comment type="similarity">
    <text evidence="1">Belongs to the LysR transcriptional regulatory family.</text>
</comment>
<dbReference type="Pfam" id="PF03466">
    <property type="entry name" value="LysR_substrate"/>
    <property type="match status" value="1"/>
</dbReference>
<dbReference type="PROSITE" id="PS50931">
    <property type="entry name" value="HTH_LYSR"/>
    <property type="match status" value="1"/>
</dbReference>
<dbReference type="PANTHER" id="PTHR30579">
    <property type="entry name" value="TRANSCRIPTIONAL REGULATOR"/>
    <property type="match status" value="1"/>
</dbReference>